<dbReference type="RefSeq" id="WP_054700011.1">
    <property type="nucleotide sequence ID" value="NZ_AZEE01000028.1"/>
</dbReference>
<organism evidence="1 2">
    <name type="scientific">Secundilactobacillus odoratitofui DSM 19909 = JCM 15043</name>
    <dbReference type="NCBI Taxonomy" id="1423776"/>
    <lineage>
        <taxon>Bacteria</taxon>
        <taxon>Bacillati</taxon>
        <taxon>Bacillota</taxon>
        <taxon>Bacilli</taxon>
        <taxon>Lactobacillales</taxon>
        <taxon>Lactobacillaceae</taxon>
        <taxon>Secundilactobacillus</taxon>
    </lineage>
</organism>
<evidence type="ECO:0000313" key="1">
    <source>
        <dbReference type="EMBL" id="KRK97960.1"/>
    </source>
</evidence>
<accession>A0A0R1LR87</accession>
<dbReference type="PATRIC" id="fig|1423776.4.peg.944"/>
<dbReference type="AlphaFoldDB" id="A0A0R1LR87"/>
<dbReference type="Proteomes" id="UP000051160">
    <property type="component" value="Unassembled WGS sequence"/>
</dbReference>
<keyword evidence="2" id="KW-1185">Reference proteome</keyword>
<reference evidence="1 2" key="1">
    <citation type="journal article" date="2015" name="Genome Announc.">
        <title>Expanding the biotechnology potential of lactobacilli through comparative genomics of 213 strains and associated genera.</title>
        <authorList>
            <person name="Sun Z."/>
            <person name="Harris H.M."/>
            <person name="McCann A."/>
            <person name="Guo C."/>
            <person name="Argimon S."/>
            <person name="Zhang W."/>
            <person name="Yang X."/>
            <person name="Jeffery I.B."/>
            <person name="Cooney J.C."/>
            <person name="Kagawa T.F."/>
            <person name="Liu W."/>
            <person name="Song Y."/>
            <person name="Salvetti E."/>
            <person name="Wrobel A."/>
            <person name="Rasinkangas P."/>
            <person name="Parkhill J."/>
            <person name="Rea M.C."/>
            <person name="O'Sullivan O."/>
            <person name="Ritari J."/>
            <person name="Douillard F.P."/>
            <person name="Paul Ross R."/>
            <person name="Yang R."/>
            <person name="Briner A.E."/>
            <person name="Felis G.E."/>
            <person name="de Vos W.M."/>
            <person name="Barrangou R."/>
            <person name="Klaenhammer T.R."/>
            <person name="Caufield P.W."/>
            <person name="Cui Y."/>
            <person name="Zhang H."/>
            <person name="O'Toole P.W."/>
        </authorList>
    </citation>
    <scope>NUCLEOTIDE SEQUENCE [LARGE SCALE GENOMIC DNA]</scope>
    <source>
        <strain evidence="1 2">DSM 19909</strain>
    </source>
</reference>
<evidence type="ECO:0000313" key="2">
    <source>
        <dbReference type="Proteomes" id="UP000051160"/>
    </source>
</evidence>
<gene>
    <name evidence="1" type="ORF">FD04_GL000935</name>
</gene>
<comment type="caution">
    <text evidence="1">The sequence shown here is derived from an EMBL/GenBank/DDBJ whole genome shotgun (WGS) entry which is preliminary data.</text>
</comment>
<name>A0A0R1LR87_9LACO</name>
<proteinExistence type="predicted"/>
<dbReference type="STRING" id="1423776.FD04_GL000935"/>
<sequence length="310" mass="34626">MINENDPSTLSTSGRLLSYNDAVKEGLATGQAFTALMDQLINTKDPATLVEAAQELSVFVLDSDYVTFPHQYNAADYYLIFMSRLLELHDQGAAVTLQSHEGDQHLTQQLTALGDLGVFAFRSANDSTGGVYYQDQVTGEVLFYLNLKRQLMRMNSSAITKLFVETYLDKLEDEHILAATDLLIAFGQSLKEDFGFDVDFNLLDTSNSEFYAFTTSDLSGEIVDKLFVAAASENYMLKHAQDGAILELSPEVTMKIVSHNTTGAAAWGILIQDKAQQVSWFKVLLAYPFLRQWYLDNLDDLQIRSDSLVF</sequence>
<dbReference type="OrthoDB" id="2248799at2"/>
<protein>
    <submittedName>
        <fullName evidence="1">Uncharacterized protein</fullName>
    </submittedName>
</protein>
<dbReference type="EMBL" id="AZEE01000028">
    <property type="protein sequence ID" value="KRK97960.1"/>
    <property type="molecule type" value="Genomic_DNA"/>
</dbReference>